<keyword evidence="4" id="KW-1185">Reference proteome</keyword>
<feature type="compositionally biased region" description="Basic and acidic residues" evidence="1">
    <location>
        <begin position="380"/>
        <end position="397"/>
    </location>
</feature>
<protein>
    <submittedName>
        <fullName evidence="3">Uncharacterized protein</fullName>
    </submittedName>
</protein>
<dbReference type="AlphaFoldDB" id="A0A7J7N738"/>
<evidence type="ECO:0000256" key="1">
    <source>
        <dbReference type="SAM" id="MobiDB-lite"/>
    </source>
</evidence>
<keyword evidence="2" id="KW-0472">Membrane</keyword>
<reference evidence="3 4" key="1">
    <citation type="journal article" date="2020" name="IScience">
        <title>Genome Sequencing of the Endangered Kingdonia uniflora (Circaeasteraceae, Ranunculales) Reveals Potential Mechanisms of Evolutionary Specialization.</title>
        <authorList>
            <person name="Sun Y."/>
            <person name="Deng T."/>
            <person name="Zhang A."/>
            <person name="Moore M.J."/>
            <person name="Landis J.B."/>
            <person name="Lin N."/>
            <person name="Zhang H."/>
            <person name="Zhang X."/>
            <person name="Huang J."/>
            <person name="Zhang X."/>
            <person name="Sun H."/>
            <person name="Wang H."/>
        </authorList>
    </citation>
    <scope>NUCLEOTIDE SEQUENCE [LARGE SCALE GENOMIC DNA]</scope>
    <source>
        <strain evidence="3">TB1705</strain>
        <tissue evidence="3">Leaf</tissue>
    </source>
</reference>
<dbReference type="Proteomes" id="UP000541444">
    <property type="component" value="Unassembled WGS sequence"/>
</dbReference>
<feature type="compositionally biased region" description="Low complexity" evidence="1">
    <location>
        <begin position="361"/>
        <end position="378"/>
    </location>
</feature>
<sequence>MLRRAGLPVVVSLVPIVCVILLGYETVVAIEEEGVVAFPSGKTETHWQWKVLAVQSIKKLCVNGRPLVPKELNYEGMAEAEVKETKEEYSFHCQLQSWSPPKRVVILARMDISKELKGDMEGLEQQCMGLLAFRRFIKMAEPIQNDDKEGIFDNLMDVEPLLIDVTTCVQKLGGRNKRAADSSLPIKNPSLSGYTTNSVTADKEALLIETIGKSKKRRADSFFPEDNGVEHSKVLDEVRAEVDRVCIDSLRRMKDNFSEQFNTLEERKDFYKGLAIAGNQFFLDLDVEDKDPEVPEAPEVSILEGTIPEGVLDDLTSGLPVTDLIRVTNSNQPIQVLLHQFFALDVWLIAIFFDNLQSSGDDSNTADTGNNSSSNASSNKKKELTRGSKPLPNEKKKNIWVNSWGQPNQANSETNTYSSDIGFQVRMHLPIIYKNFKDVPNDRITLVVKGLKVKASPSPEFVPMEDWVKFVDYCNSEKFLAEERGVTDEEIGRVEVYISAHTKKDKTIQCPDVIAKLQNTMRKDPKSIRTGPNDVIAQKFGKERKGGTRGMGVGMSISLVEKVGPIVNENEELRSNNNELKFATEKLRKDLDALI</sequence>
<name>A0A7J7N738_9MAGN</name>
<gene>
    <name evidence="3" type="ORF">GIB67_033312</name>
</gene>
<organism evidence="3 4">
    <name type="scientific">Kingdonia uniflora</name>
    <dbReference type="NCBI Taxonomy" id="39325"/>
    <lineage>
        <taxon>Eukaryota</taxon>
        <taxon>Viridiplantae</taxon>
        <taxon>Streptophyta</taxon>
        <taxon>Embryophyta</taxon>
        <taxon>Tracheophyta</taxon>
        <taxon>Spermatophyta</taxon>
        <taxon>Magnoliopsida</taxon>
        <taxon>Ranunculales</taxon>
        <taxon>Circaeasteraceae</taxon>
        <taxon>Kingdonia</taxon>
    </lineage>
</organism>
<comment type="caution">
    <text evidence="3">The sequence shown here is derived from an EMBL/GenBank/DDBJ whole genome shotgun (WGS) entry which is preliminary data.</text>
</comment>
<accession>A0A7J7N738</accession>
<evidence type="ECO:0000313" key="4">
    <source>
        <dbReference type="Proteomes" id="UP000541444"/>
    </source>
</evidence>
<dbReference type="EMBL" id="JACGCM010001004">
    <property type="protein sequence ID" value="KAF6163041.1"/>
    <property type="molecule type" value="Genomic_DNA"/>
</dbReference>
<evidence type="ECO:0000256" key="2">
    <source>
        <dbReference type="SAM" id="Phobius"/>
    </source>
</evidence>
<feature type="region of interest" description="Disordered" evidence="1">
    <location>
        <begin position="361"/>
        <end position="415"/>
    </location>
</feature>
<proteinExistence type="predicted"/>
<keyword evidence="2" id="KW-1133">Transmembrane helix</keyword>
<feature type="transmembrane region" description="Helical" evidence="2">
    <location>
        <begin position="7"/>
        <end position="24"/>
    </location>
</feature>
<keyword evidence="2" id="KW-0812">Transmembrane</keyword>
<dbReference type="OrthoDB" id="1297232at2759"/>
<evidence type="ECO:0000313" key="3">
    <source>
        <dbReference type="EMBL" id="KAF6163041.1"/>
    </source>
</evidence>
<feature type="compositionally biased region" description="Polar residues" evidence="1">
    <location>
        <begin position="400"/>
        <end position="415"/>
    </location>
</feature>